<dbReference type="EMBL" id="CP111017">
    <property type="protein sequence ID" value="WAR09144.1"/>
    <property type="molecule type" value="Genomic_DNA"/>
</dbReference>
<feature type="region of interest" description="Disordered" evidence="1">
    <location>
        <begin position="60"/>
        <end position="82"/>
    </location>
</feature>
<gene>
    <name evidence="2" type="ORF">MAR_019102</name>
</gene>
<reference evidence="2" key="1">
    <citation type="submission" date="2022-11" db="EMBL/GenBank/DDBJ databases">
        <title>Centuries of genome instability and evolution in soft-shell clam transmissible cancer (bioRxiv).</title>
        <authorList>
            <person name="Hart S.F.M."/>
            <person name="Yonemitsu M.A."/>
            <person name="Giersch R.M."/>
            <person name="Beal B.F."/>
            <person name="Arriagada G."/>
            <person name="Davis B.W."/>
            <person name="Ostrander E.A."/>
            <person name="Goff S.P."/>
            <person name="Metzger M.J."/>
        </authorList>
    </citation>
    <scope>NUCLEOTIDE SEQUENCE</scope>
    <source>
        <strain evidence="2">MELC-2E11</strain>
        <tissue evidence="2">Siphon/mantle</tissue>
    </source>
</reference>
<evidence type="ECO:0000313" key="3">
    <source>
        <dbReference type="Proteomes" id="UP001164746"/>
    </source>
</evidence>
<evidence type="ECO:0000256" key="1">
    <source>
        <dbReference type="SAM" id="MobiDB-lite"/>
    </source>
</evidence>
<proteinExistence type="predicted"/>
<keyword evidence="3" id="KW-1185">Reference proteome</keyword>
<evidence type="ECO:0000313" key="2">
    <source>
        <dbReference type="EMBL" id="WAR09144.1"/>
    </source>
</evidence>
<sequence>MYDMFANVTDERLIGRDVSVLCKWEKKVDKTWGEVADAVNAVGNGPRTVVQVKTKKAKTDYTAEQTSLGKTGGGPALPEMST</sequence>
<name>A0ABY7EJF3_MYAAR</name>
<accession>A0ABY7EJF3</accession>
<organism evidence="2 3">
    <name type="scientific">Mya arenaria</name>
    <name type="common">Soft-shell clam</name>
    <dbReference type="NCBI Taxonomy" id="6604"/>
    <lineage>
        <taxon>Eukaryota</taxon>
        <taxon>Metazoa</taxon>
        <taxon>Spiralia</taxon>
        <taxon>Lophotrochozoa</taxon>
        <taxon>Mollusca</taxon>
        <taxon>Bivalvia</taxon>
        <taxon>Autobranchia</taxon>
        <taxon>Heteroconchia</taxon>
        <taxon>Euheterodonta</taxon>
        <taxon>Imparidentia</taxon>
        <taxon>Neoheterodontei</taxon>
        <taxon>Myida</taxon>
        <taxon>Myoidea</taxon>
        <taxon>Myidae</taxon>
        <taxon>Mya</taxon>
    </lineage>
</organism>
<dbReference type="Proteomes" id="UP001164746">
    <property type="component" value="Chromosome 6"/>
</dbReference>
<protein>
    <submittedName>
        <fullName evidence="2">Uncharacterized protein</fullName>
    </submittedName>
</protein>